<dbReference type="EMBL" id="CADCTZ010001074">
    <property type="protein sequence ID" value="CAA9377759.1"/>
    <property type="molecule type" value="Genomic_DNA"/>
</dbReference>
<accession>A0A6J4N6U9</accession>
<protein>
    <submittedName>
        <fullName evidence="1">Uncharacterized protein</fullName>
    </submittedName>
</protein>
<gene>
    <name evidence="1" type="ORF">AVDCRST_MAG84-4848</name>
</gene>
<proteinExistence type="predicted"/>
<dbReference type="AlphaFoldDB" id="A0A6J4N6U9"/>
<name>A0A6J4N6U9_9CYAN</name>
<reference evidence="1" key="1">
    <citation type="submission" date="2020-02" db="EMBL/GenBank/DDBJ databases">
        <authorList>
            <person name="Meier V. D."/>
        </authorList>
    </citation>
    <scope>NUCLEOTIDE SEQUENCE</scope>
    <source>
        <strain evidence="1">AVDCRST_MAG84</strain>
    </source>
</reference>
<evidence type="ECO:0000313" key="1">
    <source>
        <dbReference type="EMBL" id="CAA9377759.1"/>
    </source>
</evidence>
<sequence>MLGCRITAKKVNPVKKDFHVSINIKFIAEVEDKTTGPKLSEDRRTINFTDWFEAGSFKLWGTRDLHFYQLKQIKRVRVLEPIDIIASFVSIKNG</sequence>
<organism evidence="1">
    <name type="scientific">uncultured Microcoleus sp</name>
    <dbReference type="NCBI Taxonomy" id="259945"/>
    <lineage>
        <taxon>Bacteria</taxon>
        <taxon>Bacillati</taxon>
        <taxon>Cyanobacteriota</taxon>
        <taxon>Cyanophyceae</taxon>
        <taxon>Oscillatoriophycideae</taxon>
        <taxon>Oscillatoriales</taxon>
        <taxon>Microcoleaceae</taxon>
        <taxon>Microcoleus</taxon>
        <taxon>environmental samples</taxon>
    </lineage>
</organism>